<evidence type="ECO:0000313" key="3">
    <source>
        <dbReference type="Proteomes" id="UP001175211"/>
    </source>
</evidence>
<dbReference type="AlphaFoldDB" id="A0AA39J2V6"/>
<name>A0AA39J2V6_ARMTA</name>
<dbReference type="InterPro" id="IPR036047">
    <property type="entry name" value="F-box-like_dom_sf"/>
</dbReference>
<dbReference type="InterPro" id="IPR001810">
    <property type="entry name" value="F-box_dom"/>
</dbReference>
<dbReference type="Proteomes" id="UP001175211">
    <property type="component" value="Unassembled WGS sequence"/>
</dbReference>
<accession>A0AA39J2V6</accession>
<evidence type="ECO:0000313" key="2">
    <source>
        <dbReference type="EMBL" id="KAK0435111.1"/>
    </source>
</evidence>
<proteinExistence type="predicted"/>
<feature type="domain" description="F-box" evidence="1">
    <location>
        <begin position="1"/>
        <end position="49"/>
    </location>
</feature>
<dbReference type="CDD" id="cd09917">
    <property type="entry name" value="F-box_SF"/>
    <property type="match status" value="1"/>
</dbReference>
<organism evidence="2 3">
    <name type="scientific">Armillaria tabescens</name>
    <name type="common">Ringless honey mushroom</name>
    <name type="synonym">Agaricus tabescens</name>
    <dbReference type="NCBI Taxonomy" id="1929756"/>
    <lineage>
        <taxon>Eukaryota</taxon>
        <taxon>Fungi</taxon>
        <taxon>Dikarya</taxon>
        <taxon>Basidiomycota</taxon>
        <taxon>Agaricomycotina</taxon>
        <taxon>Agaricomycetes</taxon>
        <taxon>Agaricomycetidae</taxon>
        <taxon>Agaricales</taxon>
        <taxon>Marasmiineae</taxon>
        <taxon>Physalacriaceae</taxon>
        <taxon>Desarmillaria</taxon>
    </lineage>
</organism>
<sequence length="407" mass="47063">MRIDELPPETIEEILLHADPTTIASLSQCSRFFNTLINHGPDQHLWRWLYLIQPLDDPRECVSLNGDPQKDIDWKRELQRFIRARTVVKDVSVCRPAERCAILRTMIHLIEYIPPRKWSFVEGGTSKNLIWIRDVLSGGTFIDPDTITWVSTDAEEIQLRDKLHTYLGLTSADRTPRALVESRAYVYSFRNYSWETDFGPFFEDGKVNWEHLRMVRHVLAMHVHDEETTPFQMSLEFTQIQMASLADTRDWAGIEGIWWCGFCFCDHSDLTLYNLTTTVDGSLDASLFEDPGFTDVFRSVEVTIRILEVSPDPKHPNYPRIYFGGSMGQHSMSTMSGYVYMTDDNQVRWRFRSGEQVNPIWSSEGIQVGGLRSLYGVLGTWTTTFHNPNDPVGPFWLRKAIDLPQED</sequence>
<dbReference type="Gene3D" id="1.20.1280.50">
    <property type="match status" value="1"/>
</dbReference>
<dbReference type="RefSeq" id="XP_060321899.1">
    <property type="nucleotide sequence ID" value="XM_060478754.1"/>
</dbReference>
<gene>
    <name evidence="2" type="ORF">EV420DRAFT_1653483</name>
</gene>
<keyword evidence="3" id="KW-1185">Reference proteome</keyword>
<reference evidence="2" key="1">
    <citation type="submission" date="2023-06" db="EMBL/GenBank/DDBJ databases">
        <authorList>
            <consortium name="Lawrence Berkeley National Laboratory"/>
            <person name="Ahrendt S."/>
            <person name="Sahu N."/>
            <person name="Indic B."/>
            <person name="Wong-Bajracharya J."/>
            <person name="Merenyi Z."/>
            <person name="Ke H.-M."/>
            <person name="Monk M."/>
            <person name="Kocsube S."/>
            <person name="Drula E."/>
            <person name="Lipzen A."/>
            <person name="Balint B."/>
            <person name="Henrissat B."/>
            <person name="Andreopoulos B."/>
            <person name="Martin F.M."/>
            <person name="Harder C.B."/>
            <person name="Rigling D."/>
            <person name="Ford K.L."/>
            <person name="Foster G.D."/>
            <person name="Pangilinan J."/>
            <person name="Papanicolaou A."/>
            <person name="Barry K."/>
            <person name="LaButti K."/>
            <person name="Viragh M."/>
            <person name="Koriabine M."/>
            <person name="Yan M."/>
            <person name="Riley R."/>
            <person name="Champramary S."/>
            <person name="Plett K.L."/>
            <person name="Tsai I.J."/>
            <person name="Slot J."/>
            <person name="Sipos G."/>
            <person name="Plett J."/>
            <person name="Nagy L.G."/>
            <person name="Grigoriev I.V."/>
        </authorList>
    </citation>
    <scope>NUCLEOTIDE SEQUENCE</scope>
    <source>
        <strain evidence="2">CCBAS 213</strain>
    </source>
</reference>
<dbReference type="GeneID" id="85362302"/>
<dbReference type="PROSITE" id="PS50181">
    <property type="entry name" value="FBOX"/>
    <property type="match status" value="1"/>
</dbReference>
<dbReference type="SUPFAM" id="SSF81383">
    <property type="entry name" value="F-box domain"/>
    <property type="match status" value="1"/>
</dbReference>
<protein>
    <recommendedName>
        <fullName evidence="1">F-box domain-containing protein</fullName>
    </recommendedName>
</protein>
<dbReference type="EMBL" id="JAUEPS010000162">
    <property type="protein sequence ID" value="KAK0435111.1"/>
    <property type="molecule type" value="Genomic_DNA"/>
</dbReference>
<evidence type="ECO:0000259" key="1">
    <source>
        <dbReference type="PROSITE" id="PS50181"/>
    </source>
</evidence>
<comment type="caution">
    <text evidence="2">The sequence shown here is derived from an EMBL/GenBank/DDBJ whole genome shotgun (WGS) entry which is preliminary data.</text>
</comment>
<dbReference type="SMART" id="SM00256">
    <property type="entry name" value="FBOX"/>
    <property type="match status" value="1"/>
</dbReference>
<dbReference type="Pfam" id="PF12937">
    <property type="entry name" value="F-box-like"/>
    <property type="match status" value="1"/>
</dbReference>